<dbReference type="Gene3D" id="3.90.480.10">
    <property type="entry name" value="Sulfite Reductase Hemoprotein,Domain 2"/>
    <property type="match status" value="1"/>
</dbReference>
<organism evidence="7 8">
    <name type="scientific">Saccharolobus caldissimus</name>
    <dbReference type="NCBI Taxonomy" id="1702097"/>
    <lineage>
        <taxon>Archaea</taxon>
        <taxon>Thermoproteota</taxon>
        <taxon>Thermoprotei</taxon>
        <taxon>Sulfolobales</taxon>
        <taxon>Sulfolobaceae</taxon>
        <taxon>Saccharolobus</taxon>
    </lineage>
</organism>
<evidence type="ECO:0000256" key="2">
    <source>
        <dbReference type="ARBA" id="ARBA00022723"/>
    </source>
</evidence>
<feature type="domain" description="Nitrite/sulphite reductase 4Fe-4S" evidence="5">
    <location>
        <begin position="156"/>
        <end position="343"/>
    </location>
</feature>
<evidence type="ECO:0000256" key="3">
    <source>
        <dbReference type="ARBA" id="ARBA00023004"/>
    </source>
</evidence>
<dbReference type="SUPFAM" id="SSF55124">
    <property type="entry name" value="Nitrite/Sulfite reductase N-terminal domain-like"/>
    <property type="match status" value="2"/>
</dbReference>
<evidence type="ECO:0000259" key="5">
    <source>
        <dbReference type="Pfam" id="PF01077"/>
    </source>
</evidence>
<dbReference type="InterPro" id="IPR036136">
    <property type="entry name" value="Nit/Sulf_reduc_fer-like_dom_sf"/>
</dbReference>
<dbReference type="GO" id="GO:0051539">
    <property type="term" value="F:4 iron, 4 sulfur cluster binding"/>
    <property type="evidence" value="ECO:0007669"/>
    <property type="project" value="UniProtKB-KW"/>
</dbReference>
<dbReference type="Gene3D" id="3.30.413.10">
    <property type="entry name" value="Sulfite Reductase Hemoprotein, domain 1"/>
    <property type="match status" value="2"/>
</dbReference>
<dbReference type="RefSeq" id="WP_229572451.1">
    <property type="nucleotide sequence ID" value="NZ_AP025226.1"/>
</dbReference>
<keyword evidence="1" id="KW-0004">4Fe-4S</keyword>
<dbReference type="PANTHER" id="PTHR11493">
    <property type="entry name" value="SULFITE REDUCTASE [NADPH] SUBUNIT BETA-RELATED"/>
    <property type="match status" value="1"/>
</dbReference>
<accession>A0AAQ4CS24</accession>
<proteinExistence type="predicted"/>
<reference evidence="7 8" key="1">
    <citation type="journal article" date="2022" name="Microbiol. Resour. Announc.">
        <title>Complete Genome Sequence of the Hyperthermophilic and Acidophilic Archaeon Saccharolobus caldissimus Strain HS-3T.</title>
        <authorList>
            <person name="Sakai H.D."/>
            <person name="Kurosawa N."/>
        </authorList>
    </citation>
    <scope>NUCLEOTIDE SEQUENCE [LARGE SCALE GENOMIC DNA]</scope>
    <source>
        <strain evidence="7 8">JCM32116</strain>
    </source>
</reference>
<dbReference type="GeneID" id="68866356"/>
<dbReference type="InterPro" id="IPR045169">
    <property type="entry name" value="NO2/SO3_Rdtase_4Fe4S_prot"/>
</dbReference>
<keyword evidence="2" id="KW-0479">Metal-binding</keyword>
<dbReference type="InterPro" id="IPR005117">
    <property type="entry name" value="NiRdtase/SiRdtase_haem-b_fer"/>
</dbReference>
<name>A0AAQ4CS24_9CREN</name>
<dbReference type="EMBL" id="AP025226">
    <property type="protein sequence ID" value="BDB98605.1"/>
    <property type="molecule type" value="Genomic_DNA"/>
</dbReference>
<keyword evidence="4" id="KW-0411">Iron-sulfur</keyword>
<dbReference type="Proteomes" id="UP001319921">
    <property type="component" value="Chromosome"/>
</dbReference>
<dbReference type="KEGG" id="scas:SACC_16220"/>
<dbReference type="Pfam" id="PF01077">
    <property type="entry name" value="NIR_SIR"/>
    <property type="match status" value="1"/>
</dbReference>
<keyword evidence="8" id="KW-1185">Reference proteome</keyword>
<dbReference type="AlphaFoldDB" id="A0AAQ4CS24"/>
<gene>
    <name evidence="7" type="ORF">SACC_16220</name>
</gene>
<evidence type="ECO:0000313" key="8">
    <source>
        <dbReference type="Proteomes" id="UP001319921"/>
    </source>
</evidence>
<dbReference type="GO" id="GO:0016491">
    <property type="term" value="F:oxidoreductase activity"/>
    <property type="evidence" value="ECO:0007669"/>
    <property type="project" value="InterPro"/>
</dbReference>
<dbReference type="SUPFAM" id="SSF56014">
    <property type="entry name" value="Nitrite and sulphite reductase 4Fe-4S domain-like"/>
    <property type="match status" value="2"/>
</dbReference>
<dbReference type="Pfam" id="PF03460">
    <property type="entry name" value="NIR_SIR_ferr"/>
    <property type="match status" value="1"/>
</dbReference>
<evidence type="ECO:0000256" key="1">
    <source>
        <dbReference type="ARBA" id="ARBA00022485"/>
    </source>
</evidence>
<keyword evidence="3" id="KW-0408">Iron</keyword>
<sequence>MTIIEPDFKTSPEKYSEEEKVKLRAKGLKEDSLGIYNSLRDFSREDIEKEISIIVKSFGIYLEFHRDKMKSAGLKDWIYMIRVAIPGGGPITGEQWRVIDEISNKYTISDAYTGNPQPSIKLTTRQDVQFHHIKKRDLVNVIREIAESKLITLNGCGDNVRNTIACPISKYFETFNSNEIALRIAKYFRLPSQLYVQVFEINPEFLKNEDSFEYADNLLPRKFKIAIAGVIKKGNEYVIDNCVEVRANDIGIVPIVESGKVISYQIYVGGGMGENNSYPSFSALALPLGTVSEGDLIKVLDSIVSIYQEWGDRRNRHWARFKYLVYKMGLEWLREKIREYSGIELGPIKEVKFSKELHLGWTRIGNKLAYGIFVENGRLIDNENGKIKSMIRYIMDNFNIKLYITPNQHLVLAEINDSEKELIEKVLKEFGYGYRNGKPYSTLRIRSAACVGFPTCKLSFTDSERFLPKLIDELERRGWANVPVSIGISGCVAQCSRPASHPISWIGSGYELYMLKIGGGEDSLGEPLIDWEENAIYLYQVPSNRIADVTEALLELYEMNKDISNDAGTVFKTLGNKKIIEWLKNHHKTKDLMRPYKFDRKIDGYREYHLLLEKRLNEVSKYR</sequence>
<evidence type="ECO:0000313" key="7">
    <source>
        <dbReference type="EMBL" id="BDB98605.1"/>
    </source>
</evidence>
<dbReference type="GO" id="GO:0046872">
    <property type="term" value="F:metal ion binding"/>
    <property type="evidence" value="ECO:0007669"/>
    <property type="project" value="UniProtKB-KW"/>
</dbReference>
<dbReference type="GO" id="GO:0020037">
    <property type="term" value="F:heme binding"/>
    <property type="evidence" value="ECO:0007669"/>
    <property type="project" value="InterPro"/>
</dbReference>
<dbReference type="InterPro" id="IPR045854">
    <property type="entry name" value="NO2/SO3_Rdtase_4Fe4S_sf"/>
</dbReference>
<feature type="domain" description="Nitrite/Sulfite reductase ferredoxin-like" evidence="6">
    <location>
        <begin position="79"/>
        <end position="147"/>
    </location>
</feature>
<evidence type="ECO:0000259" key="6">
    <source>
        <dbReference type="Pfam" id="PF03460"/>
    </source>
</evidence>
<dbReference type="InterPro" id="IPR006067">
    <property type="entry name" value="NO2/SO3_Rdtase_4Fe4S_dom"/>
</dbReference>
<dbReference type="PANTHER" id="PTHR11493:SF54">
    <property type="entry name" value="ANAEROBIC SULFITE REDUCTASE SUBUNIT C"/>
    <property type="match status" value="1"/>
</dbReference>
<evidence type="ECO:0000256" key="4">
    <source>
        <dbReference type="ARBA" id="ARBA00023014"/>
    </source>
</evidence>
<protein>
    <submittedName>
        <fullName evidence="7">Nitrite reductase</fullName>
    </submittedName>
</protein>